<reference evidence="2" key="1">
    <citation type="journal article" date="2021" name="PeerJ">
        <title>Extensive microbial diversity within the chicken gut microbiome revealed by metagenomics and culture.</title>
        <authorList>
            <person name="Gilroy R."/>
            <person name="Ravi A."/>
            <person name="Getino M."/>
            <person name="Pursley I."/>
            <person name="Horton D.L."/>
            <person name="Alikhan N.F."/>
            <person name="Baker D."/>
            <person name="Gharbi K."/>
            <person name="Hall N."/>
            <person name="Watson M."/>
            <person name="Adriaenssens E.M."/>
            <person name="Foster-Nyarko E."/>
            <person name="Jarju S."/>
            <person name="Secka A."/>
            <person name="Antonio M."/>
            <person name="Oren A."/>
            <person name="Chaudhuri R.R."/>
            <person name="La Ragione R."/>
            <person name="Hildebrand F."/>
            <person name="Pallen M.J."/>
        </authorList>
    </citation>
    <scope>NUCLEOTIDE SEQUENCE</scope>
    <source>
        <strain evidence="2">ChiGjej2B2-19336</strain>
    </source>
</reference>
<evidence type="ECO:0000313" key="3">
    <source>
        <dbReference type="Proteomes" id="UP000698963"/>
    </source>
</evidence>
<feature type="domain" description="Metallo-beta-lactamase" evidence="1">
    <location>
        <begin position="18"/>
        <end position="209"/>
    </location>
</feature>
<dbReference type="PANTHER" id="PTHR46018:SF2">
    <property type="entry name" value="ZINC PHOSPHODIESTERASE ELAC PROTEIN 1"/>
    <property type="match status" value="1"/>
</dbReference>
<accession>A0A921DS75</accession>
<dbReference type="RefSeq" id="WP_304123948.1">
    <property type="nucleotide sequence ID" value="NZ_DYZA01000234.1"/>
</dbReference>
<dbReference type="EMBL" id="DYZA01000234">
    <property type="protein sequence ID" value="HJD98254.1"/>
    <property type="molecule type" value="Genomic_DNA"/>
</dbReference>
<evidence type="ECO:0000259" key="1">
    <source>
        <dbReference type="SMART" id="SM00849"/>
    </source>
</evidence>
<dbReference type="AlphaFoldDB" id="A0A921DS75"/>
<reference evidence="2" key="2">
    <citation type="submission" date="2021-09" db="EMBL/GenBank/DDBJ databases">
        <authorList>
            <person name="Gilroy R."/>
        </authorList>
    </citation>
    <scope>NUCLEOTIDE SEQUENCE</scope>
    <source>
        <strain evidence="2">ChiGjej2B2-19336</strain>
    </source>
</reference>
<proteinExistence type="predicted"/>
<dbReference type="InterPro" id="IPR036866">
    <property type="entry name" value="RibonucZ/Hydroxyglut_hydro"/>
</dbReference>
<sequence>MKKLIVLGTGAANTLHYYNTCFMLQGPQGGILVDGGGGNGILVQLDRAGIPLTELTDLFVTHEHIDHSLGVIWLVRMISSLFLREKRNDIFRIHCHARLAEKLRSICQFTLSEKQFSPVGTSIRFMPVKDGEQRSIAGHTVTFFNTHSRKAEQYGFHMQDPDGQRIVCTGDEPCQPACAHYLEAADWLFHEAFCLESDAKIFRPHAIGHGTVREAALLARKQRVKNLVLWHTEDTATLGTRRERYAEEASSVFRGGIYVPDDLEEIELY</sequence>
<dbReference type="PANTHER" id="PTHR46018">
    <property type="entry name" value="ZINC PHOSPHODIESTERASE ELAC PROTEIN 1"/>
    <property type="match status" value="1"/>
</dbReference>
<dbReference type="InterPro" id="IPR001279">
    <property type="entry name" value="Metallo-B-lactamas"/>
</dbReference>
<name>A0A921DS75_9BACT</name>
<organism evidence="2 3">
    <name type="scientific">Mailhella massiliensis</name>
    <dbReference type="NCBI Taxonomy" id="1903261"/>
    <lineage>
        <taxon>Bacteria</taxon>
        <taxon>Pseudomonadati</taxon>
        <taxon>Thermodesulfobacteriota</taxon>
        <taxon>Desulfovibrionia</taxon>
        <taxon>Desulfovibrionales</taxon>
        <taxon>Desulfovibrionaceae</taxon>
        <taxon>Mailhella</taxon>
    </lineage>
</organism>
<dbReference type="SUPFAM" id="SSF56281">
    <property type="entry name" value="Metallo-hydrolase/oxidoreductase"/>
    <property type="match status" value="1"/>
</dbReference>
<comment type="caution">
    <text evidence="2">The sequence shown here is derived from an EMBL/GenBank/DDBJ whole genome shotgun (WGS) entry which is preliminary data.</text>
</comment>
<evidence type="ECO:0000313" key="2">
    <source>
        <dbReference type="EMBL" id="HJD98254.1"/>
    </source>
</evidence>
<protein>
    <submittedName>
        <fullName evidence="2">MBL fold metallo-hydrolase</fullName>
    </submittedName>
</protein>
<gene>
    <name evidence="2" type="ORF">K8W16_11495</name>
</gene>
<dbReference type="Pfam" id="PF23023">
    <property type="entry name" value="Anti-Pycsar_Apyc1"/>
    <property type="match status" value="1"/>
</dbReference>
<dbReference type="Gene3D" id="3.60.15.10">
    <property type="entry name" value="Ribonuclease Z/Hydroxyacylglutathione hydrolase-like"/>
    <property type="match status" value="1"/>
</dbReference>
<dbReference type="SMART" id="SM00849">
    <property type="entry name" value="Lactamase_B"/>
    <property type="match status" value="1"/>
</dbReference>
<dbReference type="GO" id="GO:0042781">
    <property type="term" value="F:3'-tRNA processing endoribonuclease activity"/>
    <property type="evidence" value="ECO:0007669"/>
    <property type="project" value="TreeGrafter"/>
</dbReference>
<dbReference type="Proteomes" id="UP000698963">
    <property type="component" value="Unassembled WGS sequence"/>
</dbReference>